<keyword evidence="4" id="KW-1185">Reference proteome</keyword>
<proteinExistence type="predicted"/>
<dbReference type="InterPro" id="IPR014729">
    <property type="entry name" value="Rossmann-like_a/b/a_fold"/>
</dbReference>
<feature type="region of interest" description="Disordered" evidence="1">
    <location>
        <begin position="170"/>
        <end position="190"/>
    </location>
</feature>
<evidence type="ECO:0000313" key="4">
    <source>
        <dbReference type="Proteomes" id="UP001347146"/>
    </source>
</evidence>
<gene>
    <name evidence="3" type="ORF">VZC37_07875</name>
</gene>
<protein>
    <submittedName>
        <fullName evidence="3">Universal stress protein</fullName>
    </submittedName>
</protein>
<accession>A0ABU7MAW6</accession>
<sequence length="190" mass="20403">MNGLVLSRRWNPVPVDGLPRGIVVVGYSGTASSRDAALAQADSADARCRIALVMAIEPPRSPRSDTFLHDELKSEAYLLSDGAIVDEQLRHGRELVARRTTAAVTSEAIVADPVRALVGAAARHRATAVVVGMRRTRPTVQVRRIARELPDGVDLFATDGLHHVRLATRSSVSERRRSPILRPVAGPAGA</sequence>
<dbReference type="RefSeq" id="WP_330431922.1">
    <property type="nucleotide sequence ID" value="NZ_JAZDUF010000002.1"/>
</dbReference>
<evidence type="ECO:0000313" key="3">
    <source>
        <dbReference type="EMBL" id="MEE3850248.1"/>
    </source>
</evidence>
<dbReference type="InterPro" id="IPR006016">
    <property type="entry name" value="UspA"/>
</dbReference>
<name>A0ABU7MAW6_9ACTN</name>
<organism evidence="3 4">
    <name type="scientific">Gordonia sesuvii</name>
    <dbReference type="NCBI Taxonomy" id="3116777"/>
    <lineage>
        <taxon>Bacteria</taxon>
        <taxon>Bacillati</taxon>
        <taxon>Actinomycetota</taxon>
        <taxon>Actinomycetes</taxon>
        <taxon>Mycobacteriales</taxon>
        <taxon>Gordoniaceae</taxon>
        <taxon>Gordonia</taxon>
    </lineage>
</organism>
<dbReference type="SUPFAM" id="SSF52402">
    <property type="entry name" value="Adenine nucleotide alpha hydrolases-like"/>
    <property type="match status" value="1"/>
</dbReference>
<dbReference type="Proteomes" id="UP001347146">
    <property type="component" value="Unassembled WGS sequence"/>
</dbReference>
<dbReference type="EMBL" id="JAZDUF010000002">
    <property type="protein sequence ID" value="MEE3850248.1"/>
    <property type="molecule type" value="Genomic_DNA"/>
</dbReference>
<evidence type="ECO:0000256" key="1">
    <source>
        <dbReference type="SAM" id="MobiDB-lite"/>
    </source>
</evidence>
<dbReference type="Gene3D" id="3.40.50.620">
    <property type="entry name" value="HUPs"/>
    <property type="match status" value="1"/>
</dbReference>
<reference evidence="3 4" key="1">
    <citation type="submission" date="2024-01" db="EMBL/GenBank/DDBJ databases">
        <title>Draft genome sequence of Gordonia sp. LSe1-13.</title>
        <authorList>
            <person name="Suphannarot A."/>
            <person name="Mingma R."/>
        </authorList>
    </citation>
    <scope>NUCLEOTIDE SEQUENCE [LARGE SCALE GENOMIC DNA]</scope>
    <source>
        <strain evidence="3 4">LSe1-13</strain>
    </source>
</reference>
<comment type="caution">
    <text evidence="3">The sequence shown here is derived from an EMBL/GenBank/DDBJ whole genome shotgun (WGS) entry which is preliminary data.</text>
</comment>
<dbReference type="Pfam" id="PF00582">
    <property type="entry name" value="Usp"/>
    <property type="match status" value="1"/>
</dbReference>
<feature type="domain" description="UspA" evidence="2">
    <location>
        <begin position="22"/>
        <end position="137"/>
    </location>
</feature>
<evidence type="ECO:0000259" key="2">
    <source>
        <dbReference type="Pfam" id="PF00582"/>
    </source>
</evidence>